<feature type="compositionally biased region" description="Low complexity" evidence="1">
    <location>
        <begin position="133"/>
        <end position="146"/>
    </location>
</feature>
<sequence length="321" mass="35155">MECSQYFNSSYTSQIQSSFAASSITEPPLDVWYSGGGASSHMTGNLDLLQSVVTYNSNQKVIVGNGNLFFYLQGGLFLLGFVLVCKALPPEHTPSIILPILPLSATLIPSSSSTSLQGCVTVGAGHNLIIHGTTTTSSSTSTTSTRPSPPSENVHPITTQRKVGTFKPRHIVSLVITSSIGPSSLENVPPNYTEALKLPHWRKAMSEEYNALIKNQAWTLIPPAPSQNLIGCKWIFKTQMKSDGTIERYKIKPTTIRFILSKAFTENWPIHQLDIKNAFLNGQLHEKVHPQAAPSFVHPDYPNHVCLLQKSLHGLKQAPRV</sequence>
<keyword evidence="2" id="KW-1133">Transmembrane helix</keyword>
<comment type="caution">
    <text evidence="4">The sequence shown here is derived from an EMBL/GenBank/DDBJ whole genome shotgun (WGS) entry which is preliminary data.</text>
</comment>
<dbReference type="EMBL" id="BAABME010014779">
    <property type="protein sequence ID" value="GAA0187499.1"/>
    <property type="molecule type" value="Genomic_DNA"/>
</dbReference>
<accession>A0AAV3S2K3</accession>
<evidence type="ECO:0000313" key="4">
    <source>
        <dbReference type="EMBL" id="GAA0187499.1"/>
    </source>
</evidence>
<feature type="transmembrane region" description="Helical" evidence="2">
    <location>
        <begin position="68"/>
        <end position="88"/>
    </location>
</feature>
<proteinExistence type="predicted"/>
<gene>
    <name evidence="4" type="ORF">LIER_34787</name>
</gene>
<reference evidence="4 5" key="1">
    <citation type="submission" date="2024-01" db="EMBL/GenBank/DDBJ databases">
        <title>The complete chloroplast genome sequence of Lithospermum erythrorhizon: insights into the phylogenetic relationship among Boraginaceae species and the maternal lineages of purple gromwells.</title>
        <authorList>
            <person name="Okada T."/>
            <person name="Watanabe K."/>
        </authorList>
    </citation>
    <scope>NUCLEOTIDE SEQUENCE [LARGE SCALE GENOMIC DNA]</scope>
</reference>
<keyword evidence="2" id="KW-0472">Membrane</keyword>
<evidence type="ECO:0000313" key="5">
    <source>
        <dbReference type="Proteomes" id="UP001454036"/>
    </source>
</evidence>
<evidence type="ECO:0000256" key="1">
    <source>
        <dbReference type="SAM" id="MobiDB-lite"/>
    </source>
</evidence>
<dbReference type="Proteomes" id="UP001454036">
    <property type="component" value="Unassembled WGS sequence"/>
</dbReference>
<name>A0AAV3S2K3_LITER</name>
<keyword evidence="2" id="KW-0812">Transmembrane</keyword>
<dbReference type="AlphaFoldDB" id="A0AAV3S2K3"/>
<organism evidence="4 5">
    <name type="scientific">Lithospermum erythrorhizon</name>
    <name type="common">Purple gromwell</name>
    <name type="synonym">Lithospermum officinale var. erythrorhizon</name>
    <dbReference type="NCBI Taxonomy" id="34254"/>
    <lineage>
        <taxon>Eukaryota</taxon>
        <taxon>Viridiplantae</taxon>
        <taxon>Streptophyta</taxon>
        <taxon>Embryophyta</taxon>
        <taxon>Tracheophyta</taxon>
        <taxon>Spermatophyta</taxon>
        <taxon>Magnoliopsida</taxon>
        <taxon>eudicotyledons</taxon>
        <taxon>Gunneridae</taxon>
        <taxon>Pentapetalae</taxon>
        <taxon>asterids</taxon>
        <taxon>lamiids</taxon>
        <taxon>Boraginales</taxon>
        <taxon>Boraginaceae</taxon>
        <taxon>Boraginoideae</taxon>
        <taxon>Lithospermeae</taxon>
        <taxon>Lithospermum</taxon>
    </lineage>
</organism>
<protein>
    <recommendedName>
        <fullName evidence="3">Reverse transcriptase Ty1/copia-type domain-containing protein</fullName>
    </recommendedName>
</protein>
<feature type="region of interest" description="Disordered" evidence="1">
    <location>
        <begin position="132"/>
        <end position="156"/>
    </location>
</feature>
<dbReference type="Pfam" id="PF07727">
    <property type="entry name" value="RVT_2"/>
    <property type="match status" value="1"/>
</dbReference>
<evidence type="ECO:0000256" key="2">
    <source>
        <dbReference type="SAM" id="Phobius"/>
    </source>
</evidence>
<keyword evidence="5" id="KW-1185">Reference proteome</keyword>
<feature type="domain" description="Reverse transcriptase Ty1/copia-type" evidence="3">
    <location>
        <begin position="254"/>
        <end position="320"/>
    </location>
</feature>
<dbReference type="InterPro" id="IPR013103">
    <property type="entry name" value="RVT_2"/>
</dbReference>
<evidence type="ECO:0000259" key="3">
    <source>
        <dbReference type="Pfam" id="PF07727"/>
    </source>
</evidence>